<dbReference type="Gene3D" id="3.30.920.10">
    <property type="entry name" value="Frataxin/CyaY"/>
    <property type="match status" value="1"/>
</dbReference>
<dbReference type="RefSeq" id="WP_182664715.1">
    <property type="nucleotide sequence ID" value="NZ_JACIVI010000004.1"/>
</dbReference>
<dbReference type="PROSITE" id="PS50810">
    <property type="entry name" value="FRATAXIN_2"/>
    <property type="match status" value="1"/>
</dbReference>
<name>A0A839HL40_9BURK</name>
<proteinExistence type="inferred from homology"/>
<sequence length="124" mass="13604">MSTETSLGHTDPAARSGLSEAQYQALSRELLARIELRADHWLQVDGVDIDSARTGGLIELSFPNRSKIVVNTQPPLHEIWVAARRGGFHFRHQDGRWVDTKSGEELLALLAACVSEQAGTPLGF</sequence>
<dbReference type="GO" id="GO:0005829">
    <property type="term" value="C:cytosol"/>
    <property type="evidence" value="ECO:0007669"/>
    <property type="project" value="TreeGrafter"/>
</dbReference>
<dbReference type="GO" id="GO:0008198">
    <property type="term" value="F:ferrous iron binding"/>
    <property type="evidence" value="ECO:0007669"/>
    <property type="project" value="TreeGrafter"/>
</dbReference>
<organism evidence="5 6">
    <name type="scientific">Aquariibacter albus</name>
    <dbReference type="NCBI Taxonomy" id="2759899"/>
    <lineage>
        <taxon>Bacteria</taxon>
        <taxon>Pseudomonadati</taxon>
        <taxon>Pseudomonadota</taxon>
        <taxon>Betaproteobacteria</taxon>
        <taxon>Burkholderiales</taxon>
        <taxon>Sphaerotilaceae</taxon>
        <taxon>Aquariibacter</taxon>
    </lineage>
</organism>
<dbReference type="InterPro" id="IPR002908">
    <property type="entry name" value="Frataxin/CyaY"/>
</dbReference>
<dbReference type="InterPro" id="IPR047584">
    <property type="entry name" value="CyaY"/>
</dbReference>
<dbReference type="EMBL" id="JACIVI010000004">
    <property type="protein sequence ID" value="MBB1162606.1"/>
    <property type="molecule type" value="Genomic_DNA"/>
</dbReference>
<evidence type="ECO:0000256" key="2">
    <source>
        <dbReference type="ARBA" id="ARBA00022723"/>
    </source>
</evidence>
<evidence type="ECO:0000313" key="5">
    <source>
        <dbReference type="EMBL" id="MBB1162606.1"/>
    </source>
</evidence>
<dbReference type="HAMAP" id="MF_00142">
    <property type="entry name" value="CyaY"/>
    <property type="match status" value="1"/>
</dbReference>
<protein>
    <recommendedName>
        <fullName evidence="4">Iron-sulfur cluster assembly protein CyaY</fullName>
    </recommendedName>
</protein>
<dbReference type="InterPro" id="IPR036524">
    <property type="entry name" value="Frataxin/CyaY_sf"/>
</dbReference>
<dbReference type="GO" id="GO:0016226">
    <property type="term" value="P:iron-sulfur cluster assembly"/>
    <property type="evidence" value="ECO:0007669"/>
    <property type="project" value="UniProtKB-UniRule"/>
</dbReference>
<comment type="function">
    <text evidence="4">Involved in iron-sulfur (Fe-S) cluster assembly. May act as a regulator of Fe-S biogenesis.</text>
</comment>
<dbReference type="NCBIfam" id="TIGR03421">
    <property type="entry name" value="FeS_CyaY"/>
    <property type="match status" value="1"/>
</dbReference>
<dbReference type="Proteomes" id="UP000586093">
    <property type="component" value="Unassembled WGS sequence"/>
</dbReference>
<dbReference type="SUPFAM" id="SSF55387">
    <property type="entry name" value="Frataxin/Nqo15-like"/>
    <property type="match status" value="1"/>
</dbReference>
<comment type="similarity">
    <text evidence="1 4">Belongs to the frataxin family.</text>
</comment>
<dbReference type="SMART" id="SM01219">
    <property type="entry name" value="Frataxin_Cyay"/>
    <property type="match status" value="1"/>
</dbReference>
<comment type="caution">
    <text evidence="5">The sequence shown here is derived from an EMBL/GenBank/DDBJ whole genome shotgun (WGS) entry which is preliminary data.</text>
</comment>
<dbReference type="PANTHER" id="PTHR16821">
    <property type="entry name" value="FRATAXIN"/>
    <property type="match status" value="1"/>
</dbReference>
<dbReference type="InterPro" id="IPR020895">
    <property type="entry name" value="Frataxin_CS"/>
</dbReference>
<gene>
    <name evidence="4 5" type="primary">cyaY</name>
    <name evidence="5" type="ORF">H4F90_11515</name>
</gene>
<evidence type="ECO:0000256" key="3">
    <source>
        <dbReference type="ARBA" id="ARBA00023004"/>
    </source>
</evidence>
<evidence type="ECO:0000256" key="4">
    <source>
        <dbReference type="HAMAP-Rule" id="MF_00142"/>
    </source>
</evidence>
<evidence type="ECO:0000313" key="6">
    <source>
        <dbReference type="Proteomes" id="UP000586093"/>
    </source>
</evidence>
<evidence type="ECO:0000256" key="1">
    <source>
        <dbReference type="ARBA" id="ARBA00008183"/>
    </source>
</evidence>
<dbReference type="PANTHER" id="PTHR16821:SF2">
    <property type="entry name" value="FRATAXIN, MITOCHONDRIAL"/>
    <property type="match status" value="1"/>
</dbReference>
<reference evidence="5 6" key="1">
    <citation type="submission" date="2020-08" db="EMBL/GenBank/DDBJ databases">
        <title>Aquariorum lacteus gen. nov., sp. nov., a new member of the family Comamonadaceae, isolated from freshwater aquarium.</title>
        <authorList>
            <person name="Chun S.-J."/>
        </authorList>
    </citation>
    <scope>NUCLEOTIDE SEQUENCE [LARGE SCALE GENOMIC DNA]</scope>
    <source>
        <strain evidence="5 6">SJAQ100</strain>
    </source>
</reference>
<dbReference type="GO" id="GO:0008199">
    <property type="term" value="F:ferric iron binding"/>
    <property type="evidence" value="ECO:0007669"/>
    <property type="project" value="InterPro"/>
</dbReference>
<dbReference type="Pfam" id="PF01491">
    <property type="entry name" value="Frataxin_Cyay"/>
    <property type="match status" value="1"/>
</dbReference>
<dbReference type="PROSITE" id="PS01344">
    <property type="entry name" value="FRATAXIN_1"/>
    <property type="match status" value="1"/>
</dbReference>
<keyword evidence="2 4" id="KW-0479">Metal-binding</keyword>
<dbReference type="AlphaFoldDB" id="A0A839HL40"/>
<keyword evidence="3 4" id="KW-0408">Iron</keyword>
<keyword evidence="6" id="KW-1185">Reference proteome</keyword>
<accession>A0A839HL40</accession>